<sequence>MSEQEIVTPDGVRRPTHWEWDAEMITNMAARTLLWGQTPCPLDGRENQLHDWIRFEVSYNDKGDIDGLKPNPCDLMPKHNDDPKSAFEMSIHRITALGFDLRSSVHYRPGKVLISIKDERTGEDVFACLFDLNDAPGQHFVGSATPLTAKALH</sequence>
<dbReference type="RefSeq" id="WP_248864530.1">
    <property type="nucleotide sequence ID" value="NZ_CP086322.1"/>
</dbReference>
<reference evidence="1" key="1">
    <citation type="submission" date="2021-10" db="EMBL/GenBank/DDBJ databases">
        <title>Streptomyces nigrumlapis sp.nov.,an antimicrobial producing actinobacterium isolated from Black Gobi rocks.</title>
        <authorList>
            <person name="Wen Y."/>
            <person name="Zhang W."/>
            <person name="Liu X.G."/>
        </authorList>
    </citation>
    <scope>NUCLEOTIDE SEQUENCE</scope>
    <source>
        <strain evidence="1">ST13-2-2</strain>
    </source>
</reference>
<evidence type="ECO:0000313" key="1">
    <source>
        <dbReference type="EMBL" id="UQA93654.1"/>
    </source>
</evidence>
<dbReference type="EMBL" id="CP086322">
    <property type="protein sequence ID" value="UQA93654.1"/>
    <property type="molecule type" value="Genomic_DNA"/>
</dbReference>
<name>A0ABY4M798_9ACTN</name>
<dbReference type="Proteomes" id="UP000830115">
    <property type="component" value="Chromosome"/>
</dbReference>
<protein>
    <submittedName>
        <fullName evidence="1">Uncharacterized protein</fullName>
    </submittedName>
</protein>
<evidence type="ECO:0000313" key="2">
    <source>
        <dbReference type="Proteomes" id="UP000830115"/>
    </source>
</evidence>
<gene>
    <name evidence="1" type="ORF">K9S39_18940</name>
</gene>
<proteinExistence type="predicted"/>
<keyword evidence="2" id="KW-1185">Reference proteome</keyword>
<accession>A0ABY4M798</accession>
<organism evidence="1 2">
    <name type="scientific">Streptomyces halobius</name>
    <dbReference type="NCBI Taxonomy" id="2879846"/>
    <lineage>
        <taxon>Bacteria</taxon>
        <taxon>Bacillati</taxon>
        <taxon>Actinomycetota</taxon>
        <taxon>Actinomycetes</taxon>
        <taxon>Kitasatosporales</taxon>
        <taxon>Streptomycetaceae</taxon>
        <taxon>Streptomyces</taxon>
    </lineage>
</organism>